<dbReference type="PANTHER" id="PTHR45655:SF13">
    <property type="entry name" value="SOLUBLE GUANYLATE CYCLASE GCY-32-RELATED"/>
    <property type="match status" value="1"/>
</dbReference>
<dbReference type="GO" id="GO:0020037">
    <property type="term" value="F:heme binding"/>
    <property type="evidence" value="ECO:0007669"/>
    <property type="project" value="InterPro"/>
</dbReference>
<reference evidence="2 3" key="1">
    <citation type="submission" date="2019-04" db="EMBL/GenBank/DDBJ databases">
        <title>Shimia ponticola sp. nov., isolated from seawater.</title>
        <authorList>
            <person name="Kim Y.-O."/>
            <person name="Yoon J.-H."/>
        </authorList>
    </citation>
    <scope>NUCLEOTIDE SEQUENCE [LARGE SCALE GENOMIC DNA]</scope>
    <source>
        <strain evidence="2 3">MYP11</strain>
    </source>
</reference>
<comment type="caution">
    <text evidence="2">The sequence shown here is derived from an EMBL/GenBank/DDBJ whole genome shotgun (WGS) entry which is preliminary data.</text>
</comment>
<protein>
    <submittedName>
        <fullName evidence="2">Heme NO-binding protein</fullName>
    </submittedName>
</protein>
<dbReference type="AlphaFoldDB" id="A0A4S4NCF6"/>
<dbReference type="Proteomes" id="UP000306602">
    <property type="component" value="Unassembled WGS sequence"/>
</dbReference>
<keyword evidence="3" id="KW-1185">Reference proteome</keyword>
<dbReference type="InterPro" id="IPR024096">
    <property type="entry name" value="NO_sig/Golgi_transp_ligand-bd"/>
</dbReference>
<sequence length="195" mass="21853">MHGLVLSAVQVFTKDLYGPVRWARVMDRAGMGEREFEPMFFYSKAVGHRVLEELSVELNMPLDDILEDIGTYLVSRPNMEPVRRLLRFGGVTFDDFLHSLDDLPGRAKLAVPDLLLPEIRLREHSVQRFSLTCRGDFPGFGHVLVGILRTMADDYGALALVNHGGSGAGTEIVSIELLEPRFAQGRDFQLRAMVP</sequence>
<evidence type="ECO:0000313" key="2">
    <source>
        <dbReference type="EMBL" id="THH35721.1"/>
    </source>
</evidence>
<dbReference type="SUPFAM" id="SSF111126">
    <property type="entry name" value="Ligand-binding domain in the NO signalling and Golgi transport"/>
    <property type="match status" value="1"/>
</dbReference>
<accession>A0A4S4NCF6</accession>
<evidence type="ECO:0000259" key="1">
    <source>
        <dbReference type="Pfam" id="PF07700"/>
    </source>
</evidence>
<dbReference type="RefSeq" id="WP_136463191.1">
    <property type="nucleotide sequence ID" value="NZ_SRKY01000003.1"/>
</dbReference>
<name>A0A4S4NCF6_9RHOB</name>
<organism evidence="2 3">
    <name type="scientific">Aliishimia ponticola</name>
    <dbReference type="NCBI Taxonomy" id="2499833"/>
    <lineage>
        <taxon>Bacteria</taxon>
        <taxon>Pseudomonadati</taxon>
        <taxon>Pseudomonadota</taxon>
        <taxon>Alphaproteobacteria</taxon>
        <taxon>Rhodobacterales</taxon>
        <taxon>Paracoccaceae</taxon>
        <taxon>Aliishimia</taxon>
    </lineage>
</organism>
<dbReference type="Pfam" id="PF07700">
    <property type="entry name" value="HNOB"/>
    <property type="match status" value="1"/>
</dbReference>
<dbReference type="InterPro" id="IPR038158">
    <property type="entry name" value="H-NOX_domain_sf"/>
</dbReference>
<dbReference type="EMBL" id="SRKY01000003">
    <property type="protein sequence ID" value="THH35721.1"/>
    <property type="molecule type" value="Genomic_DNA"/>
</dbReference>
<gene>
    <name evidence="2" type="ORF">E4Z66_11575</name>
</gene>
<dbReference type="InterPro" id="IPR011644">
    <property type="entry name" value="Heme_NO-bd"/>
</dbReference>
<proteinExistence type="predicted"/>
<dbReference type="Gene3D" id="3.90.1520.10">
    <property type="entry name" value="H-NOX domain"/>
    <property type="match status" value="1"/>
</dbReference>
<dbReference type="OrthoDB" id="981203at2"/>
<evidence type="ECO:0000313" key="3">
    <source>
        <dbReference type="Proteomes" id="UP000306602"/>
    </source>
</evidence>
<feature type="domain" description="Heme NO-binding" evidence="1">
    <location>
        <begin position="2"/>
        <end position="156"/>
    </location>
</feature>
<dbReference type="PANTHER" id="PTHR45655">
    <property type="entry name" value="GUANYLATE CYCLASE SOLUBLE SUBUNIT BETA-2"/>
    <property type="match status" value="1"/>
</dbReference>